<dbReference type="OrthoDB" id="6429638at2759"/>
<organism evidence="2 3">
    <name type="scientific">Araneus ventricosus</name>
    <name type="common">Orbweaver spider</name>
    <name type="synonym">Epeira ventricosa</name>
    <dbReference type="NCBI Taxonomy" id="182803"/>
    <lineage>
        <taxon>Eukaryota</taxon>
        <taxon>Metazoa</taxon>
        <taxon>Ecdysozoa</taxon>
        <taxon>Arthropoda</taxon>
        <taxon>Chelicerata</taxon>
        <taxon>Arachnida</taxon>
        <taxon>Araneae</taxon>
        <taxon>Araneomorphae</taxon>
        <taxon>Entelegynae</taxon>
        <taxon>Araneoidea</taxon>
        <taxon>Araneidae</taxon>
        <taxon>Araneus</taxon>
    </lineage>
</organism>
<dbReference type="Pfam" id="PF17921">
    <property type="entry name" value="Integrase_H2C2"/>
    <property type="match status" value="1"/>
</dbReference>
<evidence type="ECO:0000313" key="3">
    <source>
        <dbReference type="Proteomes" id="UP000499080"/>
    </source>
</evidence>
<dbReference type="AlphaFoldDB" id="A0A4Y2E5K5"/>
<name>A0A4Y2E5K5_ARAVE</name>
<proteinExistence type="predicted"/>
<sequence length="128" mass="14387">MNVKIFLNPILLPNNCTLTKRLIESVHRKHCQAGTQIMLSILREQFWIVKSTIRSVINGCMKCKRYNAKPLTVESCPLLEDRASDTVAFEITQVDSAGPLFLKSGSKVWIVLLTCAVYRAVHLELVAS</sequence>
<keyword evidence="3" id="KW-1185">Reference proteome</keyword>
<dbReference type="PANTHER" id="PTHR47331:SF2">
    <property type="match status" value="1"/>
</dbReference>
<protein>
    <recommendedName>
        <fullName evidence="1">Integrase zinc-binding domain-containing protein</fullName>
    </recommendedName>
</protein>
<gene>
    <name evidence="2" type="ORF">AVEN_117370_1</name>
</gene>
<dbReference type="Proteomes" id="UP000499080">
    <property type="component" value="Unassembled WGS sequence"/>
</dbReference>
<evidence type="ECO:0000259" key="1">
    <source>
        <dbReference type="Pfam" id="PF17921"/>
    </source>
</evidence>
<comment type="caution">
    <text evidence="2">The sequence shown here is derived from an EMBL/GenBank/DDBJ whole genome shotgun (WGS) entry which is preliminary data.</text>
</comment>
<dbReference type="PANTHER" id="PTHR47331">
    <property type="entry name" value="PHD-TYPE DOMAIN-CONTAINING PROTEIN"/>
    <property type="match status" value="1"/>
</dbReference>
<evidence type="ECO:0000313" key="2">
    <source>
        <dbReference type="EMBL" id="GBM23616.1"/>
    </source>
</evidence>
<reference evidence="2 3" key="1">
    <citation type="journal article" date="2019" name="Sci. Rep.">
        <title>Orb-weaving spider Araneus ventricosus genome elucidates the spidroin gene catalogue.</title>
        <authorList>
            <person name="Kono N."/>
            <person name="Nakamura H."/>
            <person name="Ohtoshi R."/>
            <person name="Moran D.A.P."/>
            <person name="Shinohara A."/>
            <person name="Yoshida Y."/>
            <person name="Fujiwara M."/>
            <person name="Mori M."/>
            <person name="Tomita M."/>
            <person name="Arakawa K."/>
        </authorList>
    </citation>
    <scope>NUCLEOTIDE SEQUENCE [LARGE SCALE GENOMIC DNA]</scope>
</reference>
<feature type="domain" description="Integrase zinc-binding" evidence="1">
    <location>
        <begin position="17"/>
        <end position="68"/>
    </location>
</feature>
<accession>A0A4Y2E5K5</accession>
<dbReference type="InterPro" id="IPR041588">
    <property type="entry name" value="Integrase_H2C2"/>
</dbReference>
<dbReference type="EMBL" id="BGPR01000501">
    <property type="protein sequence ID" value="GBM23616.1"/>
    <property type="molecule type" value="Genomic_DNA"/>
</dbReference>